<evidence type="ECO:0000256" key="1">
    <source>
        <dbReference type="ARBA" id="ARBA00005417"/>
    </source>
</evidence>
<name>A0ABX0V209_9HYPH</name>
<reference evidence="9 10" key="1">
    <citation type="submission" date="2020-03" db="EMBL/GenBank/DDBJ databases">
        <title>Genomic Encyclopedia of Type Strains, Phase IV (KMG-IV): sequencing the most valuable type-strain genomes for metagenomic binning, comparative biology and taxonomic classification.</title>
        <authorList>
            <person name="Goeker M."/>
        </authorList>
    </citation>
    <scope>NUCLEOTIDE SEQUENCE [LARGE SCALE GENOMIC DNA]</scope>
    <source>
        <strain evidence="9 10">DSM 103870</strain>
    </source>
</reference>
<dbReference type="InterPro" id="IPR003593">
    <property type="entry name" value="AAA+_ATPase"/>
</dbReference>
<keyword evidence="10" id="KW-1185">Reference proteome</keyword>
<evidence type="ECO:0000256" key="5">
    <source>
        <dbReference type="ARBA" id="ARBA00022840"/>
    </source>
</evidence>
<dbReference type="SMART" id="SM00382">
    <property type="entry name" value="AAA"/>
    <property type="match status" value="1"/>
</dbReference>
<dbReference type="InterPro" id="IPR003439">
    <property type="entry name" value="ABC_transporter-like_ATP-bd"/>
</dbReference>
<accession>A0ABX0V209</accession>
<dbReference type="PROSITE" id="PS00211">
    <property type="entry name" value="ABC_TRANSPORTER_1"/>
    <property type="match status" value="1"/>
</dbReference>
<comment type="similarity">
    <text evidence="1">Belongs to the ABC transporter superfamily.</text>
</comment>
<dbReference type="PROSITE" id="PS50893">
    <property type="entry name" value="ABC_TRANSPORTER_2"/>
    <property type="match status" value="1"/>
</dbReference>
<evidence type="ECO:0000256" key="6">
    <source>
        <dbReference type="ARBA" id="ARBA00022967"/>
    </source>
</evidence>
<organism evidence="9 10">
    <name type="scientific">Pseudochelatococcus lubricantis</name>
    <dbReference type="NCBI Taxonomy" id="1538102"/>
    <lineage>
        <taxon>Bacteria</taxon>
        <taxon>Pseudomonadati</taxon>
        <taxon>Pseudomonadota</taxon>
        <taxon>Alphaproteobacteria</taxon>
        <taxon>Hyphomicrobiales</taxon>
        <taxon>Chelatococcaceae</taxon>
        <taxon>Pseudochelatococcus</taxon>
    </lineage>
</organism>
<dbReference type="SUPFAM" id="SSF52540">
    <property type="entry name" value="P-loop containing nucleoside triphosphate hydrolases"/>
    <property type="match status" value="1"/>
</dbReference>
<keyword evidence="3" id="KW-1003">Cell membrane</keyword>
<dbReference type="Pfam" id="PF00005">
    <property type="entry name" value="ABC_tran"/>
    <property type="match status" value="1"/>
</dbReference>
<keyword evidence="7" id="KW-0472">Membrane</keyword>
<keyword evidence="2" id="KW-0813">Transport</keyword>
<dbReference type="InterPro" id="IPR027417">
    <property type="entry name" value="P-loop_NTPase"/>
</dbReference>
<evidence type="ECO:0000256" key="7">
    <source>
        <dbReference type="ARBA" id="ARBA00023136"/>
    </source>
</evidence>
<dbReference type="EMBL" id="JAASQI010000007">
    <property type="protein sequence ID" value="NIJ59167.1"/>
    <property type="molecule type" value="Genomic_DNA"/>
</dbReference>
<comment type="caution">
    <text evidence="9">The sequence shown here is derived from an EMBL/GenBank/DDBJ whole genome shotgun (WGS) entry which is preliminary data.</text>
</comment>
<evidence type="ECO:0000313" key="9">
    <source>
        <dbReference type="EMBL" id="NIJ59167.1"/>
    </source>
</evidence>
<evidence type="ECO:0000313" key="10">
    <source>
        <dbReference type="Proteomes" id="UP001429580"/>
    </source>
</evidence>
<feature type="domain" description="ABC transporter" evidence="8">
    <location>
        <begin position="18"/>
        <end position="233"/>
    </location>
</feature>
<dbReference type="GO" id="GO:0005524">
    <property type="term" value="F:ATP binding"/>
    <property type="evidence" value="ECO:0007669"/>
    <property type="project" value="UniProtKB-KW"/>
</dbReference>
<dbReference type="GO" id="GO:0016787">
    <property type="term" value="F:hydrolase activity"/>
    <property type="evidence" value="ECO:0007669"/>
    <property type="project" value="UniProtKB-KW"/>
</dbReference>
<keyword evidence="6" id="KW-1278">Translocase</keyword>
<evidence type="ECO:0000256" key="4">
    <source>
        <dbReference type="ARBA" id="ARBA00022741"/>
    </source>
</evidence>
<dbReference type="InterPro" id="IPR017871">
    <property type="entry name" value="ABC_transporter-like_CS"/>
</dbReference>
<keyword evidence="4" id="KW-0547">Nucleotide-binding</keyword>
<evidence type="ECO:0000256" key="3">
    <source>
        <dbReference type="ARBA" id="ARBA00022475"/>
    </source>
</evidence>
<sequence>MPDAIDGNGGRDHGVLAVDMRGVGKSFGASPILRGFDLAIERGSFVALLGASGSGKSTVLRILLGLEDIDSGSVLVAPNRTVVFQDARLVRNLDVSANVLIGQKRTAAARQVAVRALHEVGLSHRLHAWPHTLSGGEAQRVALARALVREPQLLLLDEPFAALDALTRIRMQQLVAELCDRHQPAVLLVTHDVDEALLLADRVVILREGALALDRPVPLGRPRNRNAPGFAALRQELLQILGVNDDVGAGPQAPAIRGAAE</sequence>
<gene>
    <name evidence="9" type="ORF">FHS82_003022</name>
</gene>
<dbReference type="Gene3D" id="3.40.50.300">
    <property type="entry name" value="P-loop containing nucleotide triphosphate hydrolases"/>
    <property type="match status" value="1"/>
</dbReference>
<proteinExistence type="inferred from homology"/>
<dbReference type="RefSeq" id="WP_166954283.1">
    <property type="nucleotide sequence ID" value="NZ_JAASQI010000007.1"/>
</dbReference>
<dbReference type="EC" id="3.6.3.-" evidence="9"/>
<dbReference type="PANTHER" id="PTHR42788">
    <property type="entry name" value="TAURINE IMPORT ATP-BINDING PROTEIN-RELATED"/>
    <property type="match status" value="1"/>
</dbReference>
<protein>
    <submittedName>
        <fullName evidence="9">Sulfonate transport system ATP-binding protein</fullName>
        <ecNumber evidence="9">3.6.3.-</ecNumber>
    </submittedName>
</protein>
<keyword evidence="9" id="KW-0378">Hydrolase</keyword>
<dbReference type="Proteomes" id="UP001429580">
    <property type="component" value="Unassembled WGS sequence"/>
</dbReference>
<evidence type="ECO:0000259" key="8">
    <source>
        <dbReference type="PROSITE" id="PS50893"/>
    </source>
</evidence>
<dbReference type="InterPro" id="IPR050166">
    <property type="entry name" value="ABC_transporter_ATP-bind"/>
</dbReference>
<dbReference type="PANTHER" id="PTHR42788:SF17">
    <property type="entry name" value="ALIPHATIC SULFONATES IMPORT ATP-BINDING PROTEIN SSUB"/>
    <property type="match status" value="1"/>
</dbReference>
<keyword evidence="5 9" id="KW-0067">ATP-binding</keyword>
<evidence type="ECO:0000256" key="2">
    <source>
        <dbReference type="ARBA" id="ARBA00022448"/>
    </source>
</evidence>